<comment type="caution">
    <text evidence="8">The sequence shown here is derived from an EMBL/GenBank/DDBJ whole genome shotgun (WGS) entry which is preliminary data.</text>
</comment>
<evidence type="ECO:0000313" key="8">
    <source>
        <dbReference type="EMBL" id="MCR8632395.1"/>
    </source>
</evidence>
<evidence type="ECO:0000313" key="9">
    <source>
        <dbReference type="Proteomes" id="UP001300012"/>
    </source>
</evidence>
<name>A0ABT1YGS3_9BACL</name>
<dbReference type="RefSeq" id="WP_258213981.1">
    <property type="nucleotide sequence ID" value="NZ_JANQBD010000009.1"/>
</dbReference>
<gene>
    <name evidence="8" type="ORF">NV381_14400</name>
</gene>
<evidence type="ECO:0000256" key="7">
    <source>
        <dbReference type="ARBA" id="ARBA00093797"/>
    </source>
</evidence>
<accession>A0ABT1YGS3</accession>
<keyword evidence="4" id="KW-0143">Chaperone</keyword>
<dbReference type="Pfam" id="PF05400">
    <property type="entry name" value="FliT"/>
    <property type="match status" value="1"/>
</dbReference>
<proteinExistence type="inferred from homology"/>
<evidence type="ECO:0000256" key="4">
    <source>
        <dbReference type="ARBA" id="ARBA00023186"/>
    </source>
</evidence>
<evidence type="ECO:0000256" key="3">
    <source>
        <dbReference type="ARBA" id="ARBA00022795"/>
    </source>
</evidence>
<evidence type="ECO:0000256" key="5">
    <source>
        <dbReference type="ARBA" id="ARBA00093765"/>
    </source>
</evidence>
<evidence type="ECO:0000256" key="1">
    <source>
        <dbReference type="ARBA" id="ARBA00004514"/>
    </source>
</evidence>
<evidence type="ECO:0000256" key="6">
    <source>
        <dbReference type="ARBA" id="ARBA00093785"/>
    </source>
</evidence>
<keyword evidence="2" id="KW-0963">Cytoplasm</keyword>
<reference evidence="8 9" key="1">
    <citation type="submission" date="2022-08" db="EMBL/GenBank/DDBJ databases">
        <title>Paenibacillus endoradicis sp. nov., Paenibacillus radicibacter sp. nov and Paenibacillus pararadicis sp. nov., three cold-adapted plant growth-promoting bacteria isolated from root of Larix gmelinii in Great Khingan.</title>
        <authorList>
            <person name="Xue H."/>
        </authorList>
    </citation>
    <scope>NUCLEOTIDE SEQUENCE [LARGE SCALE GENOMIC DNA]</scope>
    <source>
        <strain evidence="8 9">N5-1-1-5</strain>
    </source>
</reference>
<keyword evidence="9" id="KW-1185">Reference proteome</keyword>
<dbReference type="EMBL" id="JANQBD010000009">
    <property type="protein sequence ID" value="MCR8632395.1"/>
    <property type="molecule type" value="Genomic_DNA"/>
</dbReference>
<evidence type="ECO:0000256" key="2">
    <source>
        <dbReference type="ARBA" id="ARBA00022490"/>
    </source>
</evidence>
<dbReference type="InterPro" id="IPR008622">
    <property type="entry name" value="FliT"/>
</dbReference>
<organism evidence="8 9">
    <name type="scientific">Paenibacillus radicis</name>
    <name type="common">ex Xue et al. 2023</name>
    <dbReference type="NCBI Taxonomy" id="2972489"/>
    <lineage>
        <taxon>Bacteria</taxon>
        <taxon>Bacillati</taxon>
        <taxon>Bacillota</taxon>
        <taxon>Bacilli</taxon>
        <taxon>Bacillales</taxon>
        <taxon>Paenibacillaceae</taxon>
        <taxon>Paenibacillus</taxon>
    </lineage>
</organism>
<comment type="subcellular location">
    <subcellularLocation>
        <location evidence="1">Cytoplasm</location>
        <location evidence="1">Cytosol</location>
    </subcellularLocation>
</comment>
<comment type="function">
    <text evidence="5">May act as an export chaperone for the filament capping protein FliD.</text>
</comment>
<comment type="similarity">
    <text evidence="6">Belongs to the bacillales FliT family.</text>
</comment>
<keyword evidence="3" id="KW-1005">Bacterial flagellum biogenesis</keyword>
<protein>
    <recommendedName>
        <fullName evidence="7">Flagellar protein FliT</fullName>
    </recommendedName>
</protein>
<sequence>MSKAEGILLQVEALTYQMVQNLEFADYHDLSEFVFERERLLAEIKEEPLAEYEPRINQILDQDKLIGARMMVVKEEAQKAIDKFQTADKYKQAYDKDYTLDSVLFNRRK</sequence>
<dbReference type="Proteomes" id="UP001300012">
    <property type="component" value="Unassembled WGS sequence"/>
</dbReference>